<proteinExistence type="inferred from homology"/>
<organism evidence="5 6">
    <name type="scientific">Spirulina subsalsa FACHB-351</name>
    <dbReference type="NCBI Taxonomy" id="234711"/>
    <lineage>
        <taxon>Bacteria</taxon>
        <taxon>Bacillati</taxon>
        <taxon>Cyanobacteriota</taxon>
        <taxon>Cyanophyceae</taxon>
        <taxon>Spirulinales</taxon>
        <taxon>Spirulinaceae</taxon>
        <taxon>Spirulina</taxon>
    </lineage>
</organism>
<evidence type="ECO:0000313" key="5">
    <source>
        <dbReference type="EMBL" id="MCW6036792.1"/>
    </source>
</evidence>
<dbReference type="PROSITE" id="PS51219">
    <property type="entry name" value="DPCK"/>
    <property type="match status" value="1"/>
</dbReference>
<keyword evidence="1 3" id="KW-0547">Nucleotide-binding</keyword>
<comment type="caution">
    <text evidence="5">The sequence shown here is derived from an EMBL/GenBank/DDBJ whole genome shotgun (WGS) entry which is preliminary data.</text>
</comment>
<dbReference type="InterPro" id="IPR027417">
    <property type="entry name" value="P-loop_NTPase"/>
</dbReference>
<evidence type="ECO:0000256" key="1">
    <source>
        <dbReference type="ARBA" id="ARBA00022741"/>
    </source>
</evidence>
<keyword evidence="2 3" id="KW-0067">ATP-binding</keyword>
<dbReference type="PANTHER" id="PTHR10695:SF46">
    <property type="entry name" value="BIFUNCTIONAL COENZYME A SYNTHASE-RELATED"/>
    <property type="match status" value="1"/>
</dbReference>
<dbReference type="GO" id="GO:0004140">
    <property type="term" value="F:dephospho-CoA kinase activity"/>
    <property type="evidence" value="ECO:0007669"/>
    <property type="project" value="UniProtKB-EC"/>
</dbReference>
<keyword evidence="3" id="KW-0173">Coenzyme A biosynthesis</keyword>
<evidence type="ECO:0000256" key="2">
    <source>
        <dbReference type="ARBA" id="ARBA00022840"/>
    </source>
</evidence>
<dbReference type="EMBL" id="JAIHOM010000046">
    <property type="protein sequence ID" value="MCW6036792.1"/>
    <property type="molecule type" value="Genomic_DNA"/>
</dbReference>
<reference evidence="5 6" key="1">
    <citation type="submission" date="2021-08" db="EMBL/GenBank/DDBJ databases">
        <title>Draft genome sequence of Spirulina subsalsa with high tolerance to salinity and hype-accumulation of phycocyanin.</title>
        <authorList>
            <person name="Pei H."/>
            <person name="Jiang L."/>
        </authorList>
    </citation>
    <scope>NUCLEOTIDE SEQUENCE [LARGE SCALE GENOMIC DNA]</scope>
    <source>
        <strain evidence="5 6">FACHB-351</strain>
    </source>
</reference>
<comment type="subcellular location">
    <subcellularLocation>
        <location evidence="3">Cytoplasm</location>
    </subcellularLocation>
</comment>
<comment type="function">
    <text evidence="3">Catalyzes the phosphorylation of the 3'-hydroxyl group of dephosphocoenzyme A to form coenzyme A.</text>
</comment>
<name>A0ABT3L6I8_9CYAN</name>
<feature type="binding site" evidence="3">
    <location>
        <begin position="16"/>
        <end position="21"/>
    </location>
    <ligand>
        <name>ATP</name>
        <dbReference type="ChEBI" id="CHEBI:30616"/>
    </ligand>
</feature>
<dbReference type="NCBIfam" id="TIGR00152">
    <property type="entry name" value="dephospho-CoA kinase"/>
    <property type="match status" value="1"/>
</dbReference>
<evidence type="ECO:0000256" key="3">
    <source>
        <dbReference type="HAMAP-Rule" id="MF_00376"/>
    </source>
</evidence>
<dbReference type="PANTHER" id="PTHR10695">
    <property type="entry name" value="DEPHOSPHO-COA KINASE-RELATED"/>
    <property type="match status" value="1"/>
</dbReference>
<dbReference type="Gene3D" id="3.40.50.300">
    <property type="entry name" value="P-loop containing nucleotide triphosphate hydrolases"/>
    <property type="match status" value="1"/>
</dbReference>
<keyword evidence="3 5" id="KW-0418">Kinase</keyword>
<evidence type="ECO:0000256" key="4">
    <source>
        <dbReference type="NCBIfam" id="TIGR00152"/>
    </source>
</evidence>
<keyword evidence="3 5" id="KW-0808">Transferase</keyword>
<comment type="catalytic activity">
    <reaction evidence="3">
        <text>3'-dephospho-CoA + ATP = ADP + CoA + H(+)</text>
        <dbReference type="Rhea" id="RHEA:18245"/>
        <dbReference type="ChEBI" id="CHEBI:15378"/>
        <dbReference type="ChEBI" id="CHEBI:30616"/>
        <dbReference type="ChEBI" id="CHEBI:57287"/>
        <dbReference type="ChEBI" id="CHEBI:57328"/>
        <dbReference type="ChEBI" id="CHEBI:456216"/>
        <dbReference type="EC" id="2.7.1.24"/>
    </reaction>
</comment>
<sequence>MVNNLPYALGLTGGIATGKSTVADYLTRAYGWPILDADLYAREAVEPGSVILEAIAQRYGPSLLNSDGTLNRPQLGDIIFNTPKERQWLEDQIHPFVRERFEQEMRTLESPVVVLVIPLLFEAQMTDLVGEVWVVSCSPEQQLTRLQTRNQLSREAAQARIASQMPLDAKIALADVVIENNGQREHLQQEVDRIVSTRCYKFPQSCTSR</sequence>
<dbReference type="InterPro" id="IPR001977">
    <property type="entry name" value="Depp_CoAkinase"/>
</dbReference>
<keyword evidence="3" id="KW-0963">Cytoplasm</keyword>
<evidence type="ECO:0000313" key="6">
    <source>
        <dbReference type="Proteomes" id="UP001526426"/>
    </source>
</evidence>
<accession>A0ABT3L6I8</accession>
<dbReference type="RefSeq" id="WP_265264598.1">
    <property type="nucleotide sequence ID" value="NZ_JAIHOM010000046.1"/>
</dbReference>
<dbReference type="HAMAP" id="MF_00376">
    <property type="entry name" value="Dephospho_CoA_kinase"/>
    <property type="match status" value="1"/>
</dbReference>
<dbReference type="SUPFAM" id="SSF52540">
    <property type="entry name" value="P-loop containing nucleoside triphosphate hydrolases"/>
    <property type="match status" value="1"/>
</dbReference>
<dbReference type="CDD" id="cd02022">
    <property type="entry name" value="DPCK"/>
    <property type="match status" value="1"/>
</dbReference>
<gene>
    <name evidence="3 5" type="primary">coaE</name>
    <name evidence="5" type="ORF">K4A83_11030</name>
</gene>
<dbReference type="EC" id="2.7.1.24" evidence="3 4"/>
<keyword evidence="6" id="KW-1185">Reference proteome</keyword>
<protein>
    <recommendedName>
        <fullName evidence="3 4">Dephospho-CoA kinase</fullName>
        <ecNumber evidence="3 4">2.7.1.24</ecNumber>
    </recommendedName>
    <alternativeName>
        <fullName evidence="3">Dephosphocoenzyme A kinase</fullName>
    </alternativeName>
</protein>
<comment type="pathway">
    <text evidence="3">Cofactor biosynthesis; coenzyme A biosynthesis; CoA from (R)-pantothenate: step 5/5.</text>
</comment>
<dbReference type="Proteomes" id="UP001526426">
    <property type="component" value="Unassembled WGS sequence"/>
</dbReference>
<dbReference type="Pfam" id="PF01121">
    <property type="entry name" value="CoaE"/>
    <property type="match status" value="1"/>
</dbReference>
<comment type="similarity">
    <text evidence="3">Belongs to the CoaE family.</text>
</comment>